<evidence type="ECO:0000313" key="2">
    <source>
        <dbReference type="EMBL" id="GIZ52787.1"/>
    </source>
</evidence>
<evidence type="ECO:0000256" key="1">
    <source>
        <dbReference type="SAM" id="SignalP"/>
    </source>
</evidence>
<organism evidence="2 3">
    <name type="scientific">Noviherbaspirillum aridicola</name>
    <dbReference type="NCBI Taxonomy" id="2849687"/>
    <lineage>
        <taxon>Bacteria</taxon>
        <taxon>Pseudomonadati</taxon>
        <taxon>Pseudomonadota</taxon>
        <taxon>Betaproteobacteria</taxon>
        <taxon>Burkholderiales</taxon>
        <taxon>Oxalobacteraceae</taxon>
        <taxon>Noviherbaspirillum</taxon>
    </lineage>
</organism>
<evidence type="ECO:0000313" key="3">
    <source>
        <dbReference type="Proteomes" id="UP000887222"/>
    </source>
</evidence>
<evidence type="ECO:0008006" key="4">
    <source>
        <dbReference type="Google" id="ProtNLM"/>
    </source>
</evidence>
<comment type="caution">
    <text evidence="2">The sequence shown here is derived from an EMBL/GenBank/DDBJ whole genome shotgun (WGS) entry which is preliminary data.</text>
</comment>
<dbReference type="RefSeq" id="WP_220809207.1">
    <property type="nucleotide sequence ID" value="NZ_BPMK01000012.1"/>
</dbReference>
<feature type="chain" id="PRO_5046220344" description="FecR family protein" evidence="1">
    <location>
        <begin position="27"/>
        <end position="285"/>
    </location>
</feature>
<sequence>MSSPWHLARCLLAALLFICLAASALAAAPVAMITDLKGRAQLASPAPGKPLAILAELPAGAEIVLEPGTDLTMVYIGSGHEFRVTGTGRISIGPQLPVFSGQGRLASSTSLLSSIGGRLNTDGGRVVQGALVMRGAGERLRQIAPRQKTIDERPAFQWVLPDALRGVAFELRDDVQVLAAAEVAGDSYTLPAGVTLVPGKTYTWRISPLPGEGTGQLTSSFMPAMPDERQRMHQIRPDRGASFSDQVLYALVLEQAGFAGEAMSQWRALSEARPQDASLRARWAR</sequence>
<feature type="signal peptide" evidence="1">
    <location>
        <begin position="1"/>
        <end position="26"/>
    </location>
</feature>
<reference evidence="2 3" key="1">
    <citation type="journal article" date="2022" name="Int. J. Syst. Evol. Microbiol.">
        <title>Noviherbaspirillum aridicola sp. nov., isolated from an arid soil in Pakistan.</title>
        <authorList>
            <person name="Khan I.U."/>
            <person name="Saqib M."/>
            <person name="Amin A."/>
            <person name="Hussain F."/>
            <person name="Li L."/>
            <person name="Liu Y.H."/>
            <person name="Fang B.Z."/>
            <person name="Ahmed I."/>
            <person name="Li W.J."/>
        </authorList>
    </citation>
    <scope>NUCLEOTIDE SEQUENCE [LARGE SCALE GENOMIC DNA]</scope>
    <source>
        <strain evidence="2 3">NCCP-691</strain>
    </source>
</reference>
<proteinExistence type="predicted"/>
<keyword evidence="1" id="KW-0732">Signal</keyword>
<dbReference type="EMBL" id="BPMK01000012">
    <property type="protein sequence ID" value="GIZ52787.1"/>
    <property type="molecule type" value="Genomic_DNA"/>
</dbReference>
<name>A0ABQ4Q6W5_9BURK</name>
<keyword evidence="3" id="KW-1185">Reference proteome</keyword>
<protein>
    <recommendedName>
        <fullName evidence="4">FecR family protein</fullName>
    </recommendedName>
</protein>
<accession>A0ABQ4Q6W5</accession>
<dbReference type="Proteomes" id="UP000887222">
    <property type="component" value="Unassembled WGS sequence"/>
</dbReference>
<gene>
    <name evidence="2" type="ORF">NCCP691_28010</name>
</gene>